<sequence>MNRLASKEEEYRISRKLAEYIDMLETYLIEMDERVASLETMLGLRGLEPPQY</sequence>
<keyword evidence="2" id="KW-1185">Reference proteome</keyword>
<name>A0A4U8YSV7_9BACT</name>
<evidence type="ECO:0000313" key="2">
    <source>
        <dbReference type="Proteomes" id="UP000507962"/>
    </source>
</evidence>
<organism evidence="1 2">
    <name type="scientific">Desulfoluna butyratoxydans</name>
    <dbReference type="NCBI Taxonomy" id="231438"/>
    <lineage>
        <taxon>Bacteria</taxon>
        <taxon>Pseudomonadati</taxon>
        <taxon>Thermodesulfobacteriota</taxon>
        <taxon>Desulfobacteria</taxon>
        <taxon>Desulfobacterales</taxon>
        <taxon>Desulfolunaceae</taxon>
        <taxon>Desulfoluna</taxon>
    </lineage>
</organism>
<dbReference type="AlphaFoldDB" id="A0A4U8YSV7"/>
<dbReference type="EMBL" id="CAADHO010000010">
    <property type="protein sequence ID" value="VFQ46597.1"/>
    <property type="molecule type" value="Genomic_DNA"/>
</dbReference>
<reference evidence="1 2" key="1">
    <citation type="submission" date="2019-03" db="EMBL/GenBank/DDBJ databases">
        <authorList>
            <person name="Nijsse B."/>
        </authorList>
    </citation>
    <scope>NUCLEOTIDE SEQUENCE [LARGE SCALE GENOMIC DNA]</scope>
    <source>
        <strain evidence="1">Desulfoluna butyratoxydans MSL71</strain>
    </source>
</reference>
<dbReference type="Proteomes" id="UP000507962">
    <property type="component" value="Unassembled WGS sequence"/>
</dbReference>
<proteinExistence type="predicted"/>
<accession>A0A4U8YSV7</accession>
<evidence type="ECO:0000313" key="1">
    <source>
        <dbReference type="EMBL" id="VFQ46597.1"/>
    </source>
</evidence>
<gene>
    <name evidence="1" type="ORF">MSL71_42670</name>
</gene>
<protein>
    <submittedName>
        <fullName evidence="1">Uncharacterized protein</fullName>
    </submittedName>
</protein>
<dbReference type="RefSeq" id="WP_180144669.1">
    <property type="nucleotide sequence ID" value="NZ_CAADHO010000010.1"/>
</dbReference>